<reference evidence="1" key="1">
    <citation type="submission" date="2021-01" db="EMBL/GenBank/DDBJ databases">
        <title>Draft genome of Pantoea agglomerans Eh 335.</title>
        <authorList>
            <person name="Emsley S.A."/>
            <person name="Oline D.K."/>
            <person name="Saw J.H."/>
            <person name="Ushijima B."/>
            <person name="Videau P."/>
            <person name="Koyack M.J."/>
        </authorList>
    </citation>
    <scope>NUCLEOTIDE SEQUENCE</scope>
    <source>
        <strain evidence="1">Eh 335</strain>
    </source>
</reference>
<sequence>MFSRTASKEDFNSAVQQLNKVSNITALTYLPTGYARAAFFNEIKNFISHITREVDIQCMSLSGAIKTLNEETDNLRNQEFQLMAGRMVQYAAVKKEVHNRRIELVLKQVGFVSGGVQFFGGTGICAASMGGLCAAYGASLAAHGFNNVYENGYYLLYRKNKQGCIRQAYRELAKGLGYSKAQADVVYSVVDIGLSGYGLVRNIPKSDSFRLFRHINTDFIRGWKDLGPVPLAAEIIGDINTLQSVYPSSGEN</sequence>
<comment type="caution">
    <text evidence="1">The sequence shown here is derived from an EMBL/GenBank/DDBJ whole genome shotgun (WGS) entry which is preliminary data.</text>
</comment>
<proteinExistence type="predicted"/>
<dbReference type="EMBL" id="JAEOXF010000003">
    <property type="protein sequence ID" value="MBK4725232.1"/>
    <property type="molecule type" value="Genomic_DNA"/>
</dbReference>
<dbReference type="Proteomes" id="UP000633731">
    <property type="component" value="Unassembled WGS sequence"/>
</dbReference>
<evidence type="ECO:0000313" key="1">
    <source>
        <dbReference type="EMBL" id="MBK4725232.1"/>
    </source>
</evidence>
<accession>A0ACC5RKJ7</accession>
<keyword evidence="2" id="KW-1185">Reference proteome</keyword>
<gene>
    <name evidence="1" type="ORF">JJL49_08355</name>
</gene>
<evidence type="ECO:0000313" key="2">
    <source>
        <dbReference type="Proteomes" id="UP000633731"/>
    </source>
</evidence>
<organism evidence="1 2">
    <name type="scientific">Enterobacter agglomerans</name>
    <name type="common">Erwinia herbicola</name>
    <name type="synonym">Pantoea agglomerans</name>
    <dbReference type="NCBI Taxonomy" id="549"/>
    <lineage>
        <taxon>Bacteria</taxon>
        <taxon>Pseudomonadati</taxon>
        <taxon>Pseudomonadota</taxon>
        <taxon>Gammaproteobacteria</taxon>
        <taxon>Enterobacterales</taxon>
        <taxon>Erwiniaceae</taxon>
        <taxon>Pantoea</taxon>
        <taxon>Pantoea agglomerans group</taxon>
    </lineage>
</organism>
<protein>
    <submittedName>
        <fullName evidence="1">DUF4225 domain-containing protein</fullName>
    </submittedName>
</protein>
<name>A0ACC5RKJ7_ENTAG</name>